<accession>A0A8J3ZJV5</accession>
<evidence type="ECO:0000259" key="9">
    <source>
        <dbReference type="PROSITE" id="PS50893"/>
    </source>
</evidence>
<evidence type="ECO:0000256" key="6">
    <source>
        <dbReference type="ARBA" id="ARBA00022840"/>
    </source>
</evidence>
<reference evidence="10" key="1">
    <citation type="submission" date="2021-01" db="EMBL/GenBank/DDBJ databases">
        <title>Whole genome shotgun sequence of Virgisporangium aurantiacum NBRC 16421.</title>
        <authorList>
            <person name="Komaki H."/>
            <person name="Tamura T."/>
        </authorList>
    </citation>
    <scope>NUCLEOTIDE SEQUENCE</scope>
    <source>
        <strain evidence="10">NBRC 16421</strain>
    </source>
</reference>
<keyword evidence="1" id="KW-0813">Transport</keyword>
<evidence type="ECO:0000256" key="4">
    <source>
        <dbReference type="ARBA" id="ARBA00022737"/>
    </source>
</evidence>
<dbReference type="Pfam" id="PF00005">
    <property type="entry name" value="ABC_tran"/>
    <property type="match status" value="2"/>
</dbReference>
<proteinExistence type="predicted"/>
<dbReference type="SMART" id="SM00382">
    <property type="entry name" value="AAA"/>
    <property type="match status" value="1"/>
</dbReference>
<keyword evidence="4" id="KW-0677">Repeat</keyword>
<dbReference type="InterPro" id="IPR003439">
    <property type="entry name" value="ABC_transporter-like_ATP-bd"/>
</dbReference>
<dbReference type="SUPFAM" id="SSF52540">
    <property type="entry name" value="P-loop containing nucleoside triphosphate hydrolases"/>
    <property type="match status" value="2"/>
</dbReference>
<dbReference type="InterPro" id="IPR027417">
    <property type="entry name" value="P-loop_NTPase"/>
</dbReference>
<dbReference type="Gene3D" id="3.40.50.300">
    <property type="entry name" value="P-loop containing nucleotide triphosphate hydrolases"/>
    <property type="match status" value="2"/>
</dbReference>
<dbReference type="InterPro" id="IPR050107">
    <property type="entry name" value="ABC_carbohydrate_import_ATPase"/>
</dbReference>
<dbReference type="PROSITE" id="PS00211">
    <property type="entry name" value="ABC_TRANSPORTER_1"/>
    <property type="match status" value="1"/>
</dbReference>
<dbReference type="AlphaFoldDB" id="A0A8J3ZJV5"/>
<keyword evidence="7" id="KW-1278">Translocase</keyword>
<evidence type="ECO:0000256" key="7">
    <source>
        <dbReference type="ARBA" id="ARBA00022967"/>
    </source>
</evidence>
<keyword evidence="5" id="KW-0547">Nucleotide-binding</keyword>
<evidence type="ECO:0000256" key="5">
    <source>
        <dbReference type="ARBA" id="ARBA00022741"/>
    </source>
</evidence>
<feature type="domain" description="ABC transporter" evidence="9">
    <location>
        <begin position="1"/>
        <end position="236"/>
    </location>
</feature>
<dbReference type="CDD" id="cd03215">
    <property type="entry name" value="ABC_Carb_Monos_II"/>
    <property type="match status" value="1"/>
</dbReference>
<gene>
    <name evidence="10" type="primary">rbsA_6</name>
    <name evidence="10" type="ORF">Vau01_103560</name>
</gene>
<dbReference type="PANTHER" id="PTHR43790">
    <property type="entry name" value="CARBOHYDRATE TRANSPORT ATP-BINDING PROTEIN MG119-RELATED"/>
    <property type="match status" value="1"/>
</dbReference>
<keyword evidence="6 10" id="KW-0067">ATP-binding</keyword>
<evidence type="ECO:0000313" key="10">
    <source>
        <dbReference type="EMBL" id="GIJ62840.1"/>
    </source>
</evidence>
<dbReference type="PANTHER" id="PTHR43790:SF3">
    <property type="entry name" value="D-ALLOSE IMPORT ATP-BINDING PROTEIN ALSA-RELATED"/>
    <property type="match status" value="1"/>
</dbReference>
<keyword evidence="11" id="KW-1185">Reference proteome</keyword>
<dbReference type="GO" id="GO:0005524">
    <property type="term" value="F:ATP binding"/>
    <property type="evidence" value="ECO:0007669"/>
    <property type="project" value="UniProtKB-KW"/>
</dbReference>
<evidence type="ECO:0000256" key="8">
    <source>
        <dbReference type="ARBA" id="ARBA00023136"/>
    </source>
</evidence>
<sequence length="508" mass="53717">MTFGTARVLKDVSLQVRAGEIHGLIGQNGSGKSTLAKVLTGIHTPDPGARVAVDGTDLRLPVRPGEIRTRGVAVVHQTLGLVRDASVVENMRIGRLTASRFLRRIDWHRERAAATEVFERLGRVVPLDAPVGTLREDERATVAIARALQDVHAGTGLIIFDESTRALSRPALEHFFTILDEIVATGTAVLLITHRLEEVVDAADRVTVLRDGAVVEGGRELAGTSEADLTAMMLGRNLIDLENRGTAEIAAGAAPVLIEAVTGRRARNVSFAVAPGEVVGLTGLGGSGYDDVPYLISGASPASAGTVFLSGAELPLAGLTPSAAIRAGIALVPEGREHSGLAMAMTVTENVTFPQTARAGRALLPVRRPREKALVADWMTRLDVQPREPRMVVGTLSGGNQQKVLLAKWLALGPALLVLHEPTQAVDVGARHTIVATIRAAAHAGCAVVVAGSDENELSLLCDRVLVFADGEIQKELSGELTPDEIVHAIYATGTRAPLRRRLEKGLT</sequence>
<comment type="caution">
    <text evidence="10">The sequence shown here is derived from an EMBL/GenBank/DDBJ whole genome shotgun (WGS) entry which is preliminary data.</text>
</comment>
<dbReference type="PROSITE" id="PS50893">
    <property type="entry name" value="ABC_TRANSPORTER_2"/>
    <property type="match status" value="2"/>
</dbReference>
<dbReference type="InterPro" id="IPR017871">
    <property type="entry name" value="ABC_transporter-like_CS"/>
</dbReference>
<dbReference type="InterPro" id="IPR003593">
    <property type="entry name" value="AAA+_ATPase"/>
</dbReference>
<organism evidence="10 11">
    <name type="scientific">Virgisporangium aurantiacum</name>
    <dbReference type="NCBI Taxonomy" id="175570"/>
    <lineage>
        <taxon>Bacteria</taxon>
        <taxon>Bacillati</taxon>
        <taxon>Actinomycetota</taxon>
        <taxon>Actinomycetes</taxon>
        <taxon>Micromonosporales</taxon>
        <taxon>Micromonosporaceae</taxon>
        <taxon>Virgisporangium</taxon>
    </lineage>
</organism>
<keyword evidence="2" id="KW-1003">Cell membrane</keyword>
<feature type="domain" description="ABC transporter" evidence="9">
    <location>
        <begin position="239"/>
        <end position="495"/>
    </location>
</feature>
<name>A0A8J3ZJV5_9ACTN</name>
<evidence type="ECO:0000313" key="11">
    <source>
        <dbReference type="Proteomes" id="UP000612585"/>
    </source>
</evidence>
<dbReference type="Proteomes" id="UP000612585">
    <property type="component" value="Unassembled WGS sequence"/>
</dbReference>
<dbReference type="GO" id="GO:0016887">
    <property type="term" value="F:ATP hydrolysis activity"/>
    <property type="evidence" value="ECO:0007669"/>
    <property type="project" value="InterPro"/>
</dbReference>
<keyword evidence="8" id="KW-0472">Membrane</keyword>
<dbReference type="EMBL" id="BOPG01000083">
    <property type="protein sequence ID" value="GIJ62840.1"/>
    <property type="molecule type" value="Genomic_DNA"/>
</dbReference>
<evidence type="ECO:0000256" key="3">
    <source>
        <dbReference type="ARBA" id="ARBA00022597"/>
    </source>
</evidence>
<evidence type="ECO:0000256" key="2">
    <source>
        <dbReference type="ARBA" id="ARBA00022475"/>
    </source>
</evidence>
<keyword evidence="3" id="KW-0762">Sugar transport</keyword>
<protein>
    <submittedName>
        <fullName evidence="10">Ribose import ATP-binding protein RbsA</fullName>
    </submittedName>
</protein>
<evidence type="ECO:0000256" key="1">
    <source>
        <dbReference type="ARBA" id="ARBA00022448"/>
    </source>
</evidence>